<comment type="caution">
    <text evidence="1">The sequence shown here is derived from an EMBL/GenBank/DDBJ whole genome shotgun (WGS) entry which is preliminary data.</text>
</comment>
<organism evidence="1 2">
    <name type="scientific">Daphnia sinensis</name>
    <dbReference type="NCBI Taxonomy" id="1820382"/>
    <lineage>
        <taxon>Eukaryota</taxon>
        <taxon>Metazoa</taxon>
        <taxon>Ecdysozoa</taxon>
        <taxon>Arthropoda</taxon>
        <taxon>Crustacea</taxon>
        <taxon>Branchiopoda</taxon>
        <taxon>Diplostraca</taxon>
        <taxon>Cladocera</taxon>
        <taxon>Anomopoda</taxon>
        <taxon>Daphniidae</taxon>
        <taxon>Daphnia</taxon>
        <taxon>Daphnia similis group</taxon>
    </lineage>
</organism>
<dbReference type="EMBL" id="WJBH02000009">
    <property type="protein sequence ID" value="KAI9552671.1"/>
    <property type="molecule type" value="Genomic_DNA"/>
</dbReference>
<evidence type="ECO:0000313" key="2">
    <source>
        <dbReference type="Proteomes" id="UP000820818"/>
    </source>
</evidence>
<dbReference type="AlphaFoldDB" id="A0AAD5KYW2"/>
<gene>
    <name evidence="1" type="ORF">GHT06_020544</name>
</gene>
<keyword evidence="2" id="KW-1185">Reference proteome</keyword>
<proteinExistence type="predicted"/>
<sequence>MTGDPRLRKRRKSTQLLNSQLKRKRTGWPYIVYLYYETTRIDLIALSHAEIVRRMALSIWVAEKERLIIQWERHDSRFTCPSSQKSWFGNLTLLTWGLPSPINPSPEADAVAVVGGPVCNACQIRMPVDEGKFIVVEVVAGPGLGVQIDTYYINKDDAATQANVHCSVCLSNVVNKFFSRVSAHIVRNIY</sequence>
<evidence type="ECO:0000313" key="1">
    <source>
        <dbReference type="EMBL" id="KAI9552671.1"/>
    </source>
</evidence>
<accession>A0AAD5KYW2</accession>
<reference evidence="1 2" key="1">
    <citation type="submission" date="2022-05" db="EMBL/GenBank/DDBJ databases">
        <title>A multi-omics perspective on studying reproductive biology in Daphnia sinensis.</title>
        <authorList>
            <person name="Jia J."/>
        </authorList>
    </citation>
    <scope>NUCLEOTIDE SEQUENCE [LARGE SCALE GENOMIC DNA]</scope>
    <source>
        <strain evidence="1 2">WSL</strain>
    </source>
</reference>
<name>A0AAD5KYW2_9CRUS</name>
<dbReference type="Proteomes" id="UP000820818">
    <property type="component" value="Linkage Group LG9"/>
</dbReference>
<protein>
    <submittedName>
        <fullName evidence="1">Uncharacterized protein</fullName>
    </submittedName>
</protein>